<organism evidence="1">
    <name type="scientific">Octopus bimaculoides</name>
    <name type="common">California two-spotted octopus</name>
    <dbReference type="NCBI Taxonomy" id="37653"/>
    <lineage>
        <taxon>Eukaryota</taxon>
        <taxon>Metazoa</taxon>
        <taxon>Spiralia</taxon>
        <taxon>Lophotrochozoa</taxon>
        <taxon>Mollusca</taxon>
        <taxon>Cephalopoda</taxon>
        <taxon>Coleoidea</taxon>
        <taxon>Octopodiformes</taxon>
        <taxon>Octopoda</taxon>
        <taxon>Incirrata</taxon>
        <taxon>Octopodidae</taxon>
        <taxon>Octopus</taxon>
    </lineage>
</organism>
<dbReference type="PANTHER" id="PTHR46114">
    <property type="entry name" value="APPLE DOMAIN-CONTAINING PROTEIN"/>
    <property type="match status" value="1"/>
</dbReference>
<accession>A0A0L8GSF7</accession>
<dbReference type="AlphaFoldDB" id="A0A0L8GSF7"/>
<proteinExistence type="predicted"/>
<evidence type="ECO:0000313" key="1">
    <source>
        <dbReference type="EMBL" id="KOF79996.1"/>
    </source>
</evidence>
<sequence>MSREKVCDLHATVIGSWIFQGSSAVKLGSAFLQAVITVFEANRITCNSNERHLFIASSSSILKAVLLHNGKMFPSLPLVYFMHLKEKYISIKNFVRCLQCV</sequence>
<protein>
    <submittedName>
        <fullName evidence="1">Uncharacterized protein</fullName>
    </submittedName>
</protein>
<gene>
    <name evidence="1" type="ORF">OCBIM_22028630mg</name>
</gene>
<dbReference type="PANTHER" id="PTHR46114:SF1">
    <property type="entry name" value="ZAD DOMAIN-CONTAINING PROTEIN"/>
    <property type="match status" value="1"/>
</dbReference>
<name>A0A0L8GSF7_OCTBM</name>
<dbReference type="EMBL" id="KQ420537">
    <property type="protein sequence ID" value="KOF79996.1"/>
    <property type="molecule type" value="Genomic_DNA"/>
</dbReference>
<reference evidence="1" key="1">
    <citation type="submission" date="2015-07" db="EMBL/GenBank/DDBJ databases">
        <title>MeaNS - Measles Nucleotide Surveillance Program.</title>
        <authorList>
            <person name="Tran T."/>
            <person name="Druce J."/>
        </authorList>
    </citation>
    <scope>NUCLEOTIDE SEQUENCE</scope>
    <source>
        <strain evidence="1">UCB-OBI-ISO-001</strain>
        <tissue evidence="1">Gonad</tissue>
    </source>
</reference>